<feature type="domain" description="Thioesterase" evidence="2">
    <location>
        <begin position="51"/>
        <end position="121"/>
    </location>
</feature>
<dbReference type="InterPro" id="IPR003736">
    <property type="entry name" value="PAAI_dom"/>
</dbReference>
<dbReference type="Pfam" id="PF03061">
    <property type="entry name" value="4HBT"/>
    <property type="match status" value="1"/>
</dbReference>
<dbReference type="CDD" id="cd03443">
    <property type="entry name" value="PaaI_thioesterase"/>
    <property type="match status" value="1"/>
</dbReference>
<evidence type="ECO:0000256" key="1">
    <source>
        <dbReference type="ARBA" id="ARBA00022801"/>
    </source>
</evidence>
<keyword evidence="1" id="KW-0378">Hydrolase</keyword>
<evidence type="ECO:0000259" key="2">
    <source>
        <dbReference type="Pfam" id="PF03061"/>
    </source>
</evidence>
<dbReference type="GO" id="GO:0016289">
    <property type="term" value="F:acyl-CoA hydrolase activity"/>
    <property type="evidence" value="ECO:0007669"/>
    <property type="project" value="UniProtKB-ARBA"/>
</dbReference>
<proteinExistence type="predicted"/>
<evidence type="ECO:0000313" key="3">
    <source>
        <dbReference type="EMBL" id="NKE68549.1"/>
    </source>
</evidence>
<reference evidence="3 4" key="1">
    <citation type="journal article" date="2020" name="Nature">
        <title>Bacterial chemolithoautotrophy via manganese oxidation.</title>
        <authorList>
            <person name="Yu H."/>
            <person name="Leadbetter J.R."/>
        </authorList>
    </citation>
    <scope>NUCLEOTIDE SEQUENCE [LARGE SCALE GENOMIC DNA]</scope>
    <source>
        <strain evidence="3 4">RBP-1</strain>
    </source>
</reference>
<name>A0A7X6DJX2_9BURK</name>
<dbReference type="EMBL" id="VTOX01000011">
    <property type="protein sequence ID" value="NKE68549.1"/>
    <property type="molecule type" value="Genomic_DNA"/>
</dbReference>
<evidence type="ECO:0000313" key="4">
    <source>
        <dbReference type="Proteomes" id="UP000521868"/>
    </source>
</evidence>
<gene>
    <name evidence="3" type="ORF">RAMLITH_22270</name>
</gene>
<dbReference type="InterPro" id="IPR029069">
    <property type="entry name" value="HotDog_dom_sf"/>
</dbReference>
<keyword evidence="4" id="KW-1185">Reference proteome</keyword>
<dbReference type="InterPro" id="IPR006683">
    <property type="entry name" value="Thioestr_dom"/>
</dbReference>
<protein>
    <submittedName>
        <fullName evidence="3">PaaI family thioesterase</fullName>
    </submittedName>
</protein>
<organism evidence="3 4">
    <name type="scientific">Ramlibacter lithotrophicus</name>
    <dbReference type="NCBI Taxonomy" id="2606681"/>
    <lineage>
        <taxon>Bacteria</taxon>
        <taxon>Pseudomonadati</taxon>
        <taxon>Pseudomonadota</taxon>
        <taxon>Betaproteobacteria</taxon>
        <taxon>Burkholderiales</taxon>
        <taxon>Comamonadaceae</taxon>
        <taxon>Ramlibacter</taxon>
    </lineage>
</organism>
<comment type="caution">
    <text evidence="3">The sequence shown here is derived from an EMBL/GenBank/DDBJ whole genome shotgun (WGS) entry which is preliminary data.</text>
</comment>
<dbReference type="AlphaFoldDB" id="A0A7X6DJX2"/>
<dbReference type="SUPFAM" id="SSF54637">
    <property type="entry name" value="Thioesterase/thiol ester dehydrase-isomerase"/>
    <property type="match status" value="1"/>
</dbReference>
<sequence>MDFSPDTLARLNDNLLYHALGIRIEHCGGGQARATLAPTANACWPSPGSPHGGVLFTVIDTTMAWAAMSLAGPGESVATVDCSIQYPAPATHGPFTCEAASLRKTGRTVFMRAEILDGRAGVVALGQGTFRIIREQAG</sequence>
<dbReference type="NCBIfam" id="TIGR00369">
    <property type="entry name" value="unchar_dom_1"/>
    <property type="match status" value="1"/>
</dbReference>
<dbReference type="Gene3D" id="3.10.129.10">
    <property type="entry name" value="Hotdog Thioesterase"/>
    <property type="match status" value="1"/>
</dbReference>
<dbReference type="RefSeq" id="WP_168109679.1">
    <property type="nucleotide sequence ID" value="NZ_VTOX01000011.1"/>
</dbReference>
<dbReference type="Proteomes" id="UP000521868">
    <property type="component" value="Unassembled WGS sequence"/>
</dbReference>
<accession>A0A7X6DJX2</accession>